<proteinExistence type="predicted"/>
<evidence type="ECO:0000313" key="2">
    <source>
        <dbReference type="Proteomes" id="UP000186535"/>
    </source>
</evidence>
<sequence>MDMKVFKMNDIDWVCAATEEQAKEYYKEECGIDDEDLNEYFEGEVSLQETILINIDDLPDEEQRVATIEPVIHRGGETCVLRSFEWVIKRDNITNPCIIASTEY</sequence>
<dbReference type="RefSeq" id="WP_073516216.1">
    <property type="nucleotide sequence ID" value="NZ_MPOM01000002.1"/>
</dbReference>
<evidence type="ECO:0000313" key="1">
    <source>
        <dbReference type="EMBL" id="OKA41702.1"/>
    </source>
</evidence>
<dbReference type="Proteomes" id="UP000186535">
    <property type="component" value="Unassembled WGS sequence"/>
</dbReference>
<reference evidence="1 2" key="1">
    <citation type="submission" date="2016-11" db="EMBL/GenBank/DDBJ databases">
        <title>Identification of Bacillus cereus isolated from egg-white.</title>
        <authorList>
            <person name="Soni A."/>
            <person name="Oey I."/>
            <person name="Silcock P."/>
            <person name="Bremer P."/>
        </authorList>
    </citation>
    <scope>NUCLEOTIDE SEQUENCE [LARGE SCALE GENOMIC DNA]</scope>
    <source>
        <strain evidence="1 2">NZAS03</strain>
    </source>
</reference>
<organism evidence="1 2">
    <name type="scientific">Bacillus cereus</name>
    <dbReference type="NCBI Taxonomy" id="1396"/>
    <lineage>
        <taxon>Bacteria</taxon>
        <taxon>Bacillati</taxon>
        <taxon>Bacillota</taxon>
        <taxon>Bacilli</taxon>
        <taxon>Bacillales</taxon>
        <taxon>Bacillaceae</taxon>
        <taxon>Bacillus</taxon>
        <taxon>Bacillus cereus group</taxon>
    </lineage>
</organism>
<accession>A0A1C4EIU3</accession>
<gene>
    <name evidence="1" type="ORF">BJR07_07255</name>
</gene>
<comment type="caution">
    <text evidence="1">The sequence shown here is derived from an EMBL/GenBank/DDBJ whole genome shotgun (WGS) entry which is preliminary data.</text>
</comment>
<dbReference type="AlphaFoldDB" id="A0A1C4EIU3"/>
<name>A0A1C4EIU3_BACCE</name>
<dbReference type="EMBL" id="MPON01000001">
    <property type="protein sequence ID" value="OKA41702.1"/>
    <property type="molecule type" value="Genomic_DNA"/>
</dbReference>
<protein>
    <submittedName>
        <fullName evidence="1">Uncharacterized protein</fullName>
    </submittedName>
</protein>